<dbReference type="KEGG" id="bvo:Pan97_04270"/>
<organism evidence="1 2">
    <name type="scientific">Bremerella volcania</name>
    <dbReference type="NCBI Taxonomy" id="2527984"/>
    <lineage>
        <taxon>Bacteria</taxon>
        <taxon>Pseudomonadati</taxon>
        <taxon>Planctomycetota</taxon>
        <taxon>Planctomycetia</taxon>
        <taxon>Pirellulales</taxon>
        <taxon>Pirellulaceae</taxon>
        <taxon>Bremerella</taxon>
    </lineage>
</organism>
<dbReference type="EMBL" id="CP036289">
    <property type="protein sequence ID" value="QDU73456.1"/>
    <property type="molecule type" value="Genomic_DNA"/>
</dbReference>
<proteinExistence type="predicted"/>
<evidence type="ECO:0000313" key="2">
    <source>
        <dbReference type="Proteomes" id="UP000318626"/>
    </source>
</evidence>
<evidence type="ECO:0000313" key="1">
    <source>
        <dbReference type="EMBL" id="QDU73456.1"/>
    </source>
</evidence>
<gene>
    <name evidence="1" type="ORF">Pan97_04270</name>
</gene>
<protein>
    <submittedName>
        <fullName evidence="1">Uncharacterized protein</fullName>
    </submittedName>
</protein>
<dbReference type="AlphaFoldDB" id="A0A518C2J7"/>
<accession>A0A518C2J7</accession>
<keyword evidence="2" id="KW-1185">Reference proteome</keyword>
<dbReference type="Proteomes" id="UP000318626">
    <property type="component" value="Chromosome"/>
</dbReference>
<sequence length="60" mass="6460">MLPGWEGLENYVEITLDPPPENMLSIPLWWCNAILIKPTRKAASPAKVGAEVGLAVAISS</sequence>
<reference evidence="2" key="1">
    <citation type="submission" date="2019-02" db="EMBL/GenBank/DDBJ databases">
        <title>Deep-cultivation of Planctomycetes and their phenomic and genomic characterization uncovers novel biology.</title>
        <authorList>
            <person name="Wiegand S."/>
            <person name="Jogler M."/>
            <person name="Boedeker C."/>
            <person name="Pinto D."/>
            <person name="Vollmers J."/>
            <person name="Rivas-Marin E."/>
            <person name="Kohn T."/>
            <person name="Peeters S.H."/>
            <person name="Heuer A."/>
            <person name="Rast P."/>
            <person name="Oberbeckmann S."/>
            <person name="Bunk B."/>
            <person name="Jeske O."/>
            <person name="Meyerdierks A."/>
            <person name="Storesund J.E."/>
            <person name="Kallscheuer N."/>
            <person name="Luecker S."/>
            <person name="Lage O.M."/>
            <person name="Pohl T."/>
            <person name="Merkel B.J."/>
            <person name="Hornburger P."/>
            <person name="Mueller R.-W."/>
            <person name="Bruemmer F."/>
            <person name="Labrenz M."/>
            <person name="Spormann A.M."/>
            <person name="Op den Camp H."/>
            <person name="Overmann J."/>
            <person name="Amann R."/>
            <person name="Jetten M.S.M."/>
            <person name="Mascher T."/>
            <person name="Medema M.H."/>
            <person name="Devos D.P."/>
            <person name="Kaster A.-K."/>
            <person name="Ovreas L."/>
            <person name="Rohde M."/>
            <person name="Galperin M.Y."/>
            <person name="Jogler C."/>
        </authorList>
    </citation>
    <scope>NUCLEOTIDE SEQUENCE [LARGE SCALE GENOMIC DNA]</scope>
    <source>
        <strain evidence="2">Pan97</strain>
    </source>
</reference>
<name>A0A518C2J7_9BACT</name>